<dbReference type="InterPro" id="IPR038519">
    <property type="entry name" value="MCP_C_sf"/>
</dbReference>
<evidence type="ECO:0000313" key="6">
    <source>
        <dbReference type="EMBL" id="AYV77329.1"/>
    </source>
</evidence>
<dbReference type="InterPro" id="IPR031654">
    <property type="entry name" value="Capsid_N"/>
</dbReference>
<accession>A0A3G4ZV68</accession>
<proteinExistence type="predicted"/>
<sequence>MAGGLLQLTSYGPEDIYLTKDPQITFFKTVYRRATNFSIQTFEKTFNDNPDFGKRGSVKVYRLGDLATKMYLRIIINKISVLPGTKFSWVKRLGHALIRSIEIKIGGSTIDKHYGQWLDIWYELCRQGNHERGYKAMIGDIEELTEYNDKDKDEYVLYVPLQFWFNRNYGLALPLIAIQYHDVFINVEFEEKEKLIVHSDTFFDYDQVKILEVGLITDYIYLDLEERERFAISGHEYLIEKLQFYGDEVMDQDYKRLLLDFNYPTKELIWVIRNGQYCIGEKFLFYSGQDDWTKDIKKFSKEVLINSCLLLGPDEQVPDYGIWEEFGPGSINYQSYNGNLTVTNKSKLSLWINTGSLLIGEYSLTDKIVANIIVNDSNILTIKVVSGLLSKDISKPMNLISDTRLNSGTGVHVYQFSNYGLYITGEKNPVLNAKIEFNDQERVQKRNGKFFGTLQPYMHHSNTPKTGINLYSFAFDPECHQPSGCTNFSNIENAFLSVWQNKEFINQDNKLYIYGVSYNIYRIIAGLTALAY</sequence>
<feature type="domain" description="Major capsid protein C-terminal" evidence="4">
    <location>
        <begin position="226"/>
        <end position="278"/>
    </location>
</feature>
<protein>
    <submittedName>
        <fullName evidence="6">NCLDV major capsid protein</fullName>
    </submittedName>
</protein>
<dbReference type="InterPro" id="IPR016112">
    <property type="entry name" value="VP_dsDNA_II"/>
</dbReference>
<feature type="domain" description="Major capsid protein C-terminal" evidence="4">
    <location>
        <begin position="414"/>
        <end position="527"/>
    </location>
</feature>
<dbReference type="Pfam" id="PF04451">
    <property type="entry name" value="Capsid_NCLDV"/>
    <property type="match status" value="2"/>
</dbReference>
<comment type="subcellular location">
    <subcellularLocation>
        <location evidence="1">Virion</location>
    </subcellularLocation>
</comment>
<dbReference type="Pfam" id="PF16903">
    <property type="entry name" value="Capsid_N"/>
    <property type="match status" value="1"/>
</dbReference>
<dbReference type="EMBL" id="MK072033">
    <property type="protein sequence ID" value="AYV77329.1"/>
    <property type="molecule type" value="Genomic_DNA"/>
</dbReference>
<organism evidence="6">
    <name type="scientific">Barrevirus sp</name>
    <dbReference type="NCBI Taxonomy" id="2487763"/>
    <lineage>
        <taxon>Viruses</taxon>
        <taxon>Varidnaviria</taxon>
        <taxon>Bamfordvirae</taxon>
        <taxon>Nucleocytoviricota</taxon>
        <taxon>Megaviricetes</taxon>
        <taxon>Imitervirales</taxon>
        <taxon>Mimiviridae</taxon>
        <taxon>Klosneuvirinae</taxon>
    </lineage>
</organism>
<evidence type="ECO:0000256" key="2">
    <source>
        <dbReference type="ARBA" id="ARBA00022561"/>
    </source>
</evidence>
<dbReference type="SUPFAM" id="SSF49749">
    <property type="entry name" value="Group II dsDNA viruses VP"/>
    <property type="match status" value="2"/>
</dbReference>
<keyword evidence="2" id="KW-0167">Capsid protein</keyword>
<reference evidence="6" key="1">
    <citation type="submission" date="2018-10" db="EMBL/GenBank/DDBJ databases">
        <title>Hidden diversity of soil giant viruses.</title>
        <authorList>
            <person name="Schulz F."/>
            <person name="Alteio L."/>
            <person name="Goudeau D."/>
            <person name="Ryan E.M."/>
            <person name="Malmstrom R.R."/>
            <person name="Blanchard J."/>
            <person name="Woyke T."/>
        </authorList>
    </citation>
    <scope>NUCLEOTIDE SEQUENCE</scope>
    <source>
        <strain evidence="6">BAV1</strain>
    </source>
</reference>
<feature type="domain" description="Major capsid protein N-terminal" evidence="5">
    <location>
        <begin position="25"/>
        <end position="223"/>
    </location>
</feature>
<gene>
    <name evidence="6" type="ORF">Barrevirus36_1</name>
</gene>
<dbReference type="GO" id="GO:0005198">
    <property type="term" value="F:structural molecule activity"/>
    <property type="evidence" value="ECO:0007669"/>
    <property type="project" value="InterPro"/>
</dbReference>
<evidence type="ECO:0000259" key="4">
    <source>
        <dbReference type="Pfam" id="PF04451"/>
    </source>
</evidence>
<keyword evidence="3" id="KW-0946">Virion</keyword>
<evidence type="ECO:0000256" key="3">
    <source>
        <dbReference type="ARBA" id="ARBA00022844"/>
    </source>
</evidence>
<dbReference type="Gene3D" id="2.70.9.10">
    <property type="entry name" value="Adenovirus Type 2 Hexon, domain 4"/>
    <property type="match status" value="1"/>
</dbReference>
<name>A0A3G4ZV68_9VIRU</name>
<dbReference type="Gene3D" id="2.70.9.20">
    <property type="entry name" value="Major capsid protein Vp54"/>
    <property type="match status" value="2"/>
</dbReference>
<dbReference type="InterPro" id="IPR007542">
    <property type="entry name" value="MCP_C"/>
</dbReference>
<evidence type="ECO:0000259" key="5">
    <source>
        <dbReference type="Pfam" id="PF16903"/>
    </source>
</evidence>
<evidence type="ECO:0000256" key="1">
    <source>
        <dbReference type="ARBA" id="ARBA00004328"/>
    </source>
</evidence>
<dbReference type="GO" id="GO:0019028">
    <property type="term" value="C:viral capsid"/>
    <property type="evidence" value="ECO:0007669"/>
    <property type="project" value="UniProtKB-KW"/>
</dbReference>